<organism evidence="1 2">
    <name type="scientific">[Candida] anglica</name>
    <dbReference type="NCBI Taxonomy" id="148631"/>
    <lineage>
        <taxon>Eukaryota</taxon>
        <taxon>Fungi</taxon>
        <taxon>Dikarya</taxon>
        <taxon>Ascomycota</taxon>
        <taxon>Saccharomycotina</taxon>
        <taxon>Pichiomycetes</taxon>
        <taxon>Debaryomycetaceae</taxon>
        <taxon>Kurtzmaniella</taxon>
    </lineage>
</organism>
<evidence type="ECO:0000313" key="1">
    <source>
        <dbReference type="EMBL" id="CAK7899833.1"/>
    </source>
</evidence>
<name>A0ABP0E8T5_9ASCO</name>
<keyword evidence="2" id="KW-1185">Reference proteome</keyword>
<accession>A0ABP0E8T5</accession>
<reference evidence="1 2" key="1">
    <citation type="submission" date="2024-01" db="EMBL/GenBank/DDBJ databases">
        <authorList>
            <consortium name="Genoscope - CEA"/>
            <person name="William W."/>
        </authorList>
    </citation>
    <scope>NUCLEOTIDE SEQUENCE [LARGE SCALE GENOMIC DNA]</scope>
    <source>
        <strain evidence="1 2">29B2s-10</strain>
    </source>
</reference>
<dbReference type="EMBL" id="OZ004255">
    <property type="protein sequence ID" value="CAK7899833.1"/>
    <property type="molecule type" value="Genomic_DNA"/>
</dbReference>
<dbReference type="Proteomes" id="UP001497600">
    <property type="component" value="Chromosome C"/>
</dbReference>
<sequence length="400" mass="45335">MIRNRISSNIFSTWRRPIWSVSRRMYSNSHSLHYVKDFPTLSNKIDDMLQGESSQEHILDSIRACHNLQQTIHNYDKFWEDPTNIKINDKIVEVLLMESVNFTDDLLKQIFLLQLPTITTLAVIEAFYKKNPESFIPKETALIPLRFCLYNGDLQNALKLTDLTTGHKNYIEAKSKELRKGTIQLLGSTVGAGLFANLGVKLGLESGYIPSAWANMTSVYAMVAAYIVNSSFFAAVVKFGRVAVAGGGDYLTWQKGTFYTHWWKHSDEMLFCTKIMETDIALNGTGSASEGLIEELCRTDETLTNGRTLQPGYTRNGKKVRLLATRDNLNELMLQAYWMTGGDGFEWVEPDQDPADIMWKQHLAQFDTPLVGDDATTKSLKWADDLIESDKQDKMIGDNL</sequence>
<protein>
    <submittedName>
        <fullName evidence="1">Uncharacterized protein</fullName>
    </submittedName>
</protein>
<gene>
    <name evidence="1" type="ORF">CAAN4_C04456</name>
</gene>
<proteinExistence type="predicted"/>
<evidence type="ECO:0000313" key="2">
    <source>
        <dbReference type="Proteomes" id="UP001497600"/>
    </source>
</evidence>